<dbReference type="EMBL" id="JBITYT010000010">
    <property type="protein sequence ID" value="MFI9122127.1"/>
    <property type="molecule type" value="Genomic_DNA"/>
</dbReference>
<evidence type="ECO:0000256" key="1">
    <source>
        <dbReference type="SAM" id="MobiDB-lite"/>
    </source>
</evidence>
<keyword evidence="4" id="KW-1185">Reference proteome</keyword>
<gene>
    <name evidence="3" type="ORF">ACIGW0_22420</name>
</gene>
<dbReference type="InterPro" id="IPR018713">
    <property type="entry name" value="MPAB/Lcp_cat_dom"/>
</dbReference>
<feature type="compositionally biased region" description="Basic and acidic residues" evidence="1">
    <location>
        <begin position="305"/>
        <end position="314"/>
    </location>
</feature>
<comment type="caution">
    <text evidence="3">The sequence shown here is derived from an EMBL/GenBank/DDBJ whole genome shotgun (WGS) entry which is preliminary data.</text>
</comment>
<protein>
    <submittedName>
        <fullName evidence="3">Oxygenase MpaB family protein</fullName>
        <ecNumber evidence="3">1.-.-.-</ecNumber>
    </submittedName>
</protein>
<accession>A0ABW8CX11</accession>
<name>A0ABW8CX11_STRBI</name>
<organism evidence="3 4">
    <name type="scientific">Streptomyces bikiniensis</name>
    <dbReference type="NCBI Taxonomy" id="1896"/>
    <lineage>
        <taxon>Bacteria</taxon>
        <taxon>Bacillati</taxon>
        <taxon>Actinomycetota</taxon>
        <taxon>Actinomycetes</taxon>
        <taxon>Kitasatosporales</taxon>
        <taxon>Streptomycetaceae</taxon>
        <taxon>Streptomyces</taxon>
    </lineage>
</organism>
<feature type="region of interest" description="Disordered" evidence="1">
    <location>
        <begin position="278"/>
        <end position="325"/>
    </location>
</feature>
<reference evidence="3 4" key="1">
    <citation type="submission" date="2024-10" db="EMBL/GenBank/DDBJ databases">
        <title>The Natural Products Discovery Center: Release of the First 8490 Sequenced Strains for Exploring Actinobacteria Biosynthetic Diversity.</title>
        <authorList>
            <person name="Kalkreuter E."/>
            <person name="Kautsar S.A."/>
            <person name="Yang D."/>
            <person name="Bader C.D."/>
            <person name="Teijaro C.N."/>
            <person name="Fluegel L."/>
            <person name="Davis C.M."/>
            <person name="Simpson J.R."/>
            <person name="Lauterbach L."/>
            <person name="Steele A.D."/>
            <person name="Gui C."/>
            <person name="Meng S."/>
            <person name="Li G."/>
            <person name="Viehrig K."/>
            <person name="Ye F."/>
            <person name="Su P."/>
            <person name="Kiefer A.F."/>
            <person name="Nichols A."/>
            <person name="Cepeda A.J."/>
            <person name="Yan W."/>
            <person name="Fan B."/>
            <person name="Jiang Y."/>
            <person name="Adhikari A."/>
            <person name="Zheng C.-J."/>
            <person name="Schuster L."/>
            <person name="Cowan T.M."/>
            <person name="Smanski M.J."/>
            <person name="Chevrette M.G."/>
            <person name="De Carvalho L.P.S."/>
            <person name="Shen B."/>
        </authorList>
    </citation>
    <scope>NUCLEOTIDE SEQUENCE [LARGE SCALE GENOMIC DNA]</scope>
    <source>
        <strain evidence="3 4">NPDC053346</strain>
    </source>
</reference>
<sequence length="325" mass="35207">MEWSPPFVDGLRERLGSELFRRVAGPSGEKTRARIHDTPGPRWFGPDRPIRTVHGDAAMFAGGLTALLLQSLHPSAMAAVAAHSGFRGDPWGRLQRTSTFLAVTTFGTADDARHAVERVRAVHERVRGTAPGGLPYRASDPHLLGWVHVAEVHSFLRAHLRYGATPLTRADCDGYMADTARIAEELGAERPPRNLAELARRLEAYRGELGGTREAREAARFLLRDPPIPRRARAPYALLAAGAVELLPPWALRELGLPPLPRPARAAARAGGRLAVGGIRWAMAPPPTRPPRPPRTPRGRTAGGEGREPGRDRGAPTGRTPGSSR</sequence>
<dbReference type="Proteomes" id="UP001614391">
    <property type="component" value="Unassembled WGS sequence"/>
</dbReference>
<dbReference type="Pfam" id="PF09995">
    <property type="entry name" value="MPAB_Lcp_cat"/>
    <property type="match status" value="1"/>
</dbReference>
<dbReference type="RefSeq" id="WP_399617515.1">
    <property type="nucleotide sequence ID" value="NZ_JBITYT010000010.1"/>
</dbReference>
<dbReference type="PANTHER" id="PTHR36151:SF3">
    <property type="entry name" value="ER-BOUND OXYGENASE MPAB_MPAB'_RUBBER OXYGENASE CATALYTIC DOMAIN-CONTAINING PROTEIN"/>
    <property type="match status" value="1"/>
</dbReference>
<evidence type="ECO:0000313" key="3">
    <source>
        <dbReference type="EMBL" id="MFI9122127.1"/>
    </source>
</evidence>
<proteinExistence type="predicted"/>
<feature type="compositionally biased region" description="Pro residues" evidence="1">
    <location>
        <begin position="284"/>
        <end position="296"/>
    </location>
</feature>
<feature type="domain" description="ER-bound oxygenase mpaB/mpaB'/Rubber oxygenase catalytic" evidence="2">
    <location>
        <begin position="52"/>
        <end position="271"/>
    </location>
</feature>
<keyword evidence="3" id="KW-0560">Oxidoreductase</keyword>
<dbReference type="EC" id="1.-.-.-" evidence="3"/>
<evidence type="ECO:0000313" key="4">
    <source>
        <dbReference type="Proteomes" id="UP001614391"/>
    </source>
</evidence>
<dbReference type="PANTHER" id="PTHR36151">
    <property type="entry name" value="BLR2777 PROTEIN"/>
    <property type="match status" value="1"/>
</dbReference>
<dbReference type="GO" id="GO:0016491">
    <property type="term" value="F:oxidoreductase activity"/>
    <property type="evidence" value="ECO:0007669"/>
    <property type="project" value="UniProtKB-KW"/>
</dbReference>
<evidence type="ECO:0000259" key="2">
    <source>
        <dbReference type="Pfam" id="PF09995"/>
    </source>
</evidence>